<name>A0AAD6YFK6_9AGAR</name>
<accession>A0AAD6YFK6</accession>
<protein>
    <submittedName>
        <fullName evidence="2">Uncharacterized protein</fullName>
    </submittedName>
</protein>
<keyword evidence="3" id="KW-1185">Reference proteome</keyword>
<sequence>MTHFPRHAFLLVHTACCSTVHALLLPHCLLHALPVTHYSPHSSTLHAWLTCALRWQPLIASLHAVYLRLAAPPCMHSHPCTRKSVRPVRRVCAPHMLYACARPPHIPARAPRRSPYACAIMQVPRVVHLRAIHARSVCCARACSPPHLGACAALLPAATRAPPPRTHALAGAVCMAGLALHYYPPPHAVHARRVVPPTRMLNPVRRTYPMLLPTARFAARHMCAPRRCARRTCVMHARHTVRAVHSGYPSPLALLHVVHVHPAAVTLAGPGCSARRARRSMRCAAARRSPSCTSYACPAAHPAAAVYFTCTRRVNACCLPPCTVHACRSAHTSAHTLPRVRARLTSGAPCTDFRCTPRRTPHDTPPHAPPHADAPPHALLQITTDHHCPLLGVPSALLAIYRPPRLPFRHATSKSGQLLVLSFIAPAVTPSLRACARTQHPKCMTPPTLRIPDATHAHTPHCAPPATRLSLRHTPHLMPCMHSLLHYAPPPLPRAAHTPIVHLCRCARSMPPRRTSHLTMCARPLHMQYTPAAANA</sequence>
<feature type="signal peptide" evidence="1">
    <location>
        <begin position="1"/>
        <end position="22"/>
    </location>
</feature>
<comment type="caution">
    <text evidence="2">The sequence shown here is derived from an EMBL/GenBank/DDBJ whole genome shotgun (WGS) entry which is preliminary data.</text>
</comment>
<organism evidence="2 3">
    <name type="scientific">Mycena pura</name>
    <dbReference type="NCBI Taxonomy" id="153505"/>
    <lineage>
        <taxon>Eukaryota</taxon>
        <taxon>Fungi</taxon>
        <taxon>Dikarya</taxon>
        <taxon>Basidiomycota</taxon>
        <taxon>Agaricomycotina</taxon>
        <taxon>Agaricomycetes</taxon>
        <taxon>Agaricomycetidae</taxon>
        <taxon>Agaricales</taxon>
        <taxon>Marasmiineae</taxon>
        <taxon>Mycenaceae</taxon>
        <taxon>Mycena</taxon>
    </lineage>
</organism>
<gene>
    <name evidence="2" type="ORF">GGX14DRAFT_595407</name>
</gene>
<keyword evidence="1" id="KW-0732">Signal</keyword>
<reference evidence="2" key="1">
    <citation type="submission" date="2023-03" db="EMBL/GenBank/DDBJ databases">
        <title>Massive genome expansion in bonnet fungi (Mycena s.s.) driven by repeated elements and novel gene families across ecological guilds.</title>
        <authorList>
            <consortium name="Lawrence Berkeley National Laboratory"/>
            <person name="Harder C.B."/>
            <person name="Miyauchi S."/>
            <person name="Viragh M."/>
            <person name="Kuo A."/>
            <person name="Thoen E."/>
            <person name="Andreopoulos B."/>
            <person name="Lu D."/>
            <person name="Skrede I."/>
            <person name="Drula E."/>
            <person name="Henrissat B."/>
            <person name="Morin E."/>
            <person name="Kohler A."/>
            <person name="Barry K."/>
            <person name="LaButti K."/>
            <person name="Morin E."/>
            <person name="Salamov A."/>
            <person name="Lipzen A."/>
            <person name="Mereny Z."/>
            <person name="Hegedus B."/>
            <person name="Baldrian P."/>
            <person name="Stursova M."/>
            <person name="Weitz H."/>
            <person name="Taylor A."/>
            <person name="Grigoriev I.V."/>
            <person name="Nagy L.G."/>
            <person name="Martin F."/>
            <person name="Kauserud H."/>
        </authorList>
    </citation>
    <scope>NUCLEOTIDE SEQUENCE</scope>
    <source>
        <strain evidence="2">9144</strain>
    </source>
</reference>
<evidence type="ECO:0000313" key="2">
    <source>
        <dbReference type="EMBL" id="KAJ7218614.1"/>
    </source>
</evidence>
<evidence type="ECO:0000256" key="1">
    <source>
        <dbReference type="SAM" id="SignalP"/>
    </source>
</evidence>
<dbReference type="Proteomes" id="UP001219525">
    <property type="component" value="Unassembled WGS sequence"/>
</dbReference>
<dbReference type="AlphaFoldDB" id="A0AAD6YFK6"/>
<evidence type="ECO:0000313" key="3">
    <source>
        <dbReference type="Proteomes" id="UP001219525"/>
    </source>
</evidence>
<proteinExistence type="predicted"/>
<feature type="chain" id="PRO_5042228403" evidence="1">
    <location>
        <begin position="23"/>
        <end position="536"/>
    </location>
</feature>
<dbReference type="EMBL" id="JARJCW010000012">
    <property type="protein sequence ID" value="KAJ7218614.1"/>
    <property type="molecule type" value="Genomic_DNA"/>
</dbReference>